<keyword evidence="3" id="KW-1185">Reference proteome</keyword>
<dbReference type="AlphaFoldDB" id="B7PWR6"/>
<dbReference type="EMBL" id="DS809877">
    <property type="protein sequence ID" value="EEC11038.1"/>
    <property type="molecule type" value="Genomic_DNA"/>
</dbReference>
<dbReference type="InParanoid" id="B7PWR6"/>
<dbReference type="EnsemblMetazoa" id="ISCW019300-RA">
    <property type="protein sequence ID" value="ISCW019300-PA"/>
    <property type="gene ID" value="ISCW019300"/>
</dbReference>
<accession>B7PWR6</accession>
<sequence>MYYILDIPTMLGFVSEDIHLHGVVRFLNSAGILVSGFLDLHDRYLRSFPAEQEGRVFVQKSGIRIGSCLAPHLELDLTLLHG</sequence>
<dbReference type="PaxDb" id="6945-B7PWR6"/>
<dbReference type="VEuPathDB" id="VectorBase:ISCW019300"/>
<dbReference type="EMBL" id="ABJB010910291">
    <property type="status" value="NOT_ANNOTATED_CDS"/>
    <property type="molecule type" value="Genomic_DNA"/>
</dbReference>
<dbReference type="VEuPathDB" id="VectorBase:ISCI019300"/>
<reference evidence="1 3" key="1">
    <citation type="submission" date="2008-03" db="EMBL/GenBank/DDBJ databases">
        <title>Annotation of Ixodes scapularis.</title>
        <authorList>
            <consortium name="Ixodes scapularis Genome Project Consortium"/>
            <person name="Caler E."/>
            <person name="Hannick L.I."/>
            <person name="Bidwell S."/>
            <person name="Joardar V."/>
            <person name="Thiagarajan M."/>
            <person name="Amedeo P."/>
            <person name="Galinsky K.J."/>
            <person name="Schobel S."/>
            <person name="Inman J."/>
            <person name="Hostetler J."/>
            <person name="Miller J."/>
            <person name="Hammond M."/>
            <person name="Megy K."/>
            <person name="Lawson D."/>
            <person name="Kodira C."/>
            <person name="Sutton G."/>
            <person name="Meyer J."/>
            <person name="Hill C.A."/>
            <person name="Birren B."/>
            <person name="Nene V."/>
            <person name="Collins F."/>
            <person name="Alarcon-Chaidez F."/>
            <person name="Wikel S."/>
            <person name="Strausberg R."/>
        </authorList>
    </citation>
    <scope>NUCLEOTIDE SEQUENCE [LARGE SCALE GENOMIC DNA]</scope>
    <source>
        <strain evidence="3">Wikel</strain>
        <strain evidence="1">Wikel colony</strain>
    </source>
</reference>
<reference evidence="2" key="2">
    <citation type="submission" date="2020-05" db="UniProtKB">
        <authorList>
            <consortium name="EnsemblMetazoa"/>
        </authorList>
    </citation>
    <scope>IDENTIFICATION</scope>
    <source>
        <strain evidence="2">wikel</strain>
    </source>
</reference>
<evidence type="ECO:0000313" key="2">
    <source>
        <dbReference type="EnsemblMetazoa" id="ISCW019300-PA"/>
    </source>
</evidence>
<evidence type="ECO:0000313" key="1">
    <source>
        <dbReference type="EMBL" id="EEC11038.1"/>
    </source>
</evidence>
<evidence type="ECO:0000313" key="3">
    <source>
        <dbReference type="Proteomes" id="UP000001555"/>
    </source>
</evidence>
<dbReference type="HOGENOM" id="CLU_2560827_0_0_1"/>
<protein>
    <submittedName>
        <fullName evidence="1 2">Uncharacterized protein</fullName>
    </submittedName>
</protein>
<gene>
    <name evidence="1" type="ORF">IscW_ISCW019300</name>
</gene>
<dbReference type="Proteomes" id="UP000001555">
    <property type="component" value="Unassembled WGS sequence"/>
</dbReference>
<proteinExistence type="predicted"/>
<organism>
    <name type="scientific">Ixodes scapularis</name>
    <name type="common">Black-legged tick</name>
    <name type="synonym">Deer tick</name>
    <dbReference type="NCBI Taxonomy" id="6945"/>
    <lineage>
        <taxon>Eukaryota</taxon>
        <taxon>Metazoa</taxon>
        <taxon>Ecdysozoa</taxon>
        <taxon>Arthropoda</taxon>
        <taxon>Chelicerata</taxon>
        <taxon>Arachnida</taxon>
        <taxon>Acari</taxon>
        <taxon>Parasitiformes</taxon>
        <taxon>Ixodida</taxon>
        <taxon>Ixodoidea</taxon>
        <taxon>Ixodidae</taxon>
        <taxon>Ixodinae</taxon>
        <taxon>Ixodes</taxon>
    </lineage>
</organism>
<name>B7PWR6_IXOSC</name>